<dbReference type="SUPFAM" id="SSF55729">
    <property type="entry name" value="Acyl-CoA N-acyltransferases (Nat)"/>
    <property type="match status" value="1"/>
</dbReference>
<dbReference type="Gene3D" id="3.40.630.30">
    <property type="match status" value="1"/>
</dbReference>
<evidence type="ECO:0000313" key="2">
    <source>
        <dbReference type="Proteomes" id="UP000281028"/>
    </source>
</evidence>
<dbReference type="PROSITE" id="PS51186">
    <property type="entry name" value="GNAT"/>
    <property type="match status" value="1"/>
</dbReference>
<dbReference type="Pfam" id="PF00583">
    <property type="entry name" value="Acetyltransf_1"/>
    <property type="match status" value="1"/>
</dbReference>
<keyword evidence="2" id="KW-1185">Reference proteome</keyword>
<organism evidence="1 2">
    <name type="scientific">Chitinophaga solisilvae</name>
    <dbReference type="NCBI Taxonomy" id="1233460"/>
    <lineage>
        <taxon>Bacteria</taxon>
        <taxon>Pseudomonadati</taxon>
        <taxon>Bacteroidota</taxon>
        <taxon>Chitinophagia</taxon>
        <taxon>Chitinophagales</taxon>
        <taxon>Chitinophagaceae</taxon>
        <taxon>Chitinophaga</taxon>
    </lineage>
</organism>
<reference evidence="1" key="1">
    <citation type="submission" date="2020-05" db="EMBL/GenBank/DDBJ databases">
        <title>Chitinophaga laudate sp. nov., isolated from a tropical peat swamp.</title>
        <authorList>
            <person name="Goh C.B.S."/>
            <person name="Lee M.S."/>
            <person name="Parimannan S."/>
            <person name="Pasbakhsh P."/>
            <person name="Yule C.M."/>
            <person name="Rajandas H."/>
            <person name="Loke S."/>
            <person name="Croft L."/>
            <person name="Tan J.B.L."/>
        </authorList>
    </citation>
    <scope>NUCLEOTIDE SEQUENCE</scope>
    <source>
        <strain evidence="1">Mgbs1</strain>
    </source>
</reference>
<dbReference type="Proteomes" id="UP000281028">
    <property type="component" value="Unassembled WGS sequence"/>
</dbReference>
<dbReference type="CDD" id="cd04301">
    <property type="entry name" value="NAT_SF"/>
    <property type="match status" value="1"/>
</dbReference>
<comment type="caution">
    <text evidence="1">The sequence shown here is derived from an EMBL/GenBank/DDBJ whole genome shotgun (WGS) entry which is preliminary data.</text>
</comment>
<dbReference type="AlphaFoldDB" id="A0A433WB44"/>
<dbReference type="InterPro" id="IPR000182">
    <property type="entry name" value="GNAT_dom"/>
</dbReference>
<accession>A0A433WB44</accession>
<dbReference type="GO" id="GO:0016747">
    <property type="term" value="F:acyltransferase activity, transferring groups other than amino-acyl groups"/>
    <property type="evidence" value="ECO:0007669"/>
    <property type="project" value="InterPro"/>
</dbReference>
<dbReference type="EMBL" id="RIAR02000001">
    <property type="protein sequence ID" value="NSL88614.1"/>
    <property type="molecule type" value="Genomic_DNA"/>
</dbReference>
<dbReference type="OrthoDB" id="9127144at2"/>
<protein>
    <submittedName>
        <fullName evidence="1">GNAT family N-acetyltransferase</fullName>
    </submittedName>
</protein>
<proteinExistence type="predicted"/>
<name>A0A433WB44_9BACT</name>
<evidence type="ECO:0000313" key="1">
    <source>
        <dbReference type="EMBL" id="NSL88614.1"/>
    </source>
</evidence>
<dbReference type="InterPro" id="IPR016181">
    <property type="entry name" value="Acyl_CoA_acyltransferase"/>
</dbReference>
<sequence>MIRLIPTVTPEEAVRELYEASFPLEEKRPWDSLSELLKHDRLRLLTLDKEGVFGGFLFYWQLPDYFFIEYFAVHPDMRGGGTGSHVMRLLEEQTGGIVLEVEPPLTAQAVRRIAFYERLGYQAFPEVYHQPPHHKGFPPLELRLMQKGLTPGETFLQVKNQLYKYVYKQP</sequence>
<gene>
    <name evidence="1" type="ORF">ECE50_017365</name>
</gene>